<dbReference type="PROSITE" id="PS51975">
    <property type="entry name" value="RNASE_H_2"/>
    <property type="match status" value="1"/>
</dbReference>
<evidence type="ECO:0000256" key="3">
    <source>
        <dbReference type="ARBA" id="ARBA00004065"/>
    </source>
</evidence>
<accession>A0A150MYU4</accession>
<keyword evidence="13 14" id="KW-0464">Manganese</keyword>
<evidence type="ECO:0000256" key="13">
    <source>
        <dbReference type="ARBA" id="ARBA00023211"/>
    </source>
</evidence>
<keyword evidence="8 14" id="KW-0963">Cytoplasm</keyword>
<dbReference type="GO" id="GO:0005737">
    <property type="term" value="C:cytoplasm"/>
    <property type="evidence" value="ECO:0007669"/>
    <property type="project" value="UniProtKB-SubCell"/>
</dbReference>
<evidence type="ECO:0000256" key="14">
    <source>
        <dbReference type="HAMAP-Rule" id="MF_00052"/>
    </source>
</evidence>
<dbReference type="EMBL" id="LQYW01000062">
    <property type="protein sequence ID" value="KYD29605.1"/>
    <property type="molecule type" value="Genomic_DNA"/>
</dbReference>
<evidence type="ECO:0000256" key="16">
    <source>
        <dbReference type="RuleBase" id="RU003515"/>
    </source>
</evidence>
<keyword evidence="12 14" id="KW-0378">Hydrolase</keyword>
<comment type="cofactor">
    <cofactor evidence="14 15">
        <name>Mn(2+)</name>
        <dbReference type="ChEBI" id="CHEBI:29035"/>
    </cofactor>
    <cofactor evidence="14 15">
        <name>Mg(2+)</name>
        <dbReference type="ChEBI" id="CHEBI:18420"/>
    </cofactor>
    <text evidence="14 15">Manganese or magnesium. Binds 1 divalent metal ion per monomer in the absence of substrate. May bind a second metal ion after substrate binding.</text>
</comment>
<dbReference type="GO" id="GO:0043137">
    <property type="term" value="P:DNA replication, removal of RNA primer"/>
    <property type="evidence" value="ECO:0007669"/>
    <property type="project" value="TreeGrafter"/>
</dbReference>
<dbReference type="CDD" id="cd07182">
    <property type="entry name" value="RNase_HII_bacteria_HII_like"/>
    <property type="match status" value="1"/>
</dbReference>
<feature type="domain" description="RNase H type-2" evidence="17">
    <location>
        <begin position="72"/>
        <end position="260"/>
    </location>
</feature>
<dbReference type="GO" id="GO:0006298">
    <property type="term" value="P:mismatch repair"/>
    <property type="evidence" value="ECO:0007669"/>
    <property type="project" value="TreeGrafter"/>
</dbReference>
<evidence type="ECO:0000256" key="10">
    <source>
        <dbReference type="ARBA" id="ARBA00022723"/>
    </source>
</evidence>
<dbReference type="PANTHER" id="PTHR10954">
    <property type="entry name" value="RIBONUCLEASE H2 SUBUNIT A"/>
    <property type="match status" value="1"/>
</dbReference>
<evidence type="ECO:0000256" key="12">
    <source>
        <dbReference type="ARBA" id="ARBA00022801"/>
    </source>
</evidence>
<dbReference type="GeneID" id="94900696"/>
<dbReference type="PATRIC" id="fig|153151.4.peg.3562"/>
<evidence type="ECO:0000256" key="7">
    <source>
        <dbReference type="ARBA" id="ARBA00019179"/>
    </source>
</evidence>
<dbReference type="Proteomes" id="UP000075324">
    <property type="component" value="Unassembled WGS sequence"/>
</dbReference>
<evidence type="ECO:0000256" key="2">
    <source>
        <dbReference type="ARBA" id="ARBA00001946"/>
    </source>
</evidence>
<dbReference type="InterPro" id="IPR001352">
    <property type="entry name" value="RNase_HII/HIII"/>
</dbReference>
<comment type="similarity">
    <text evidence="5 14 16">Belongs to the RNase HII family.</text>
</comment>
<feature type="binding site" evidence="14 15">
    <location>
        <position position="170"/>
    </location>
    <ligand>
        <name>a divalent metal cation</name>
        <dbReference type="ChEBI" id="CHEBI:60240"/>
    </ligand>
</feature>
<proteinExistence type="inferred from homology"/>
<dbReference type="InterPro" id="IPR022898">
    <property type="entry name" value="RNase_HII"/>
</dbReference>
<name>A0A150MYU4_9BACL</name>
<evidence type="ECO:0000256" key="4">
    <source>
        <dbReference type="ARBA" id="ARBA00004496"/>
    </source>
</evidence>
<comment type="caution">
    <text evidence="18">The sequence shown here is derived from an EMBL/GenBank/DDBJ whole genome shotgun (WGS) entry which is preliminary data.</text>
</comment>
<evidence type="ECO:0000256" key="1">
    <source>
        <dbReference type="ARBA" id="ARBA00000077"/>
    </source>
</evidence>
<dbReference type="EC" id="3.1.26.4" evidence="6 14"/>
<dbReference type="GO" id="GO:0004523">
    <property type="term" value="F:RNA-DNA hybrid ribonuclease activity"/>
    <property type="evidence" value="ECO:0007669"/>
    <property type="project" value="UniProtKB-UniRule"/>
</dbReference>
<keyword evidence="9 14" id="KW-0540">Nuclease</keyword>
<dbReference type="InterPro" id="IPR036397">
    <property type="entry name" value="RNaseH_sf"/>
</dbReference>
<protein>
    <recommendedName>
        <fullName evidence="7 14">Ribonuclease HII</fullName>
        <shortName evidence="14">RNase HII</shortName>
        <ecNumber evidence="6 14">3.1.26.4</ecNumber>
    </recommendedName>
</protein>
<evidence type="ECO:0000256" key="11">
    <source>
        <dbReference type="ARBA" id="ARBA00022759"/>
    </source>
</evidence>
<organism evidence="18 19">
    <name type="scientific">Parageobacillus toebii</name>
    <dbReference type="NCBI Taxonomy" id="153151"/>
    <lineage>
        <taxon>Bacteria</taxon>
        <taxon>Bacillati</taxon>
        <taxon>Bacillota</taxon>
        <taxon>Bacilli</taxon>
        <taxon>Bacillales</taxon>
        <taxon>Anoxybacillaceae</taxon>
        <taxon>Parageobacillus</taxon>
    </lineage>
</organism>
<dbReference type="HAMAP" id="MF_00052_B">
    <property type="entry name" value="RNase_HII_B"/>
    <property type="match status" value="1"/>
</dbReference>
<dbReference type="Gene3D" id="3.30.420.10">
    <property type="entry name" value="Ribonuclease H-like superfamily/Ribonuclease H"/>
    <property type="match status" value="1"/>
</dbReference>
<evidence type="ECO:0000256" key="9">
    <source>
        <dbReference type="ARBA" id="ARBA00022722"/>
    </source>
</evidence>
<evidence type="ECO:0000259" key="17">
    <source>
        <dbReference type="PROSITE" id="PS51975"/>
    </source>
</evidence>
<dbReference type="InterPro" id="IPR012337">
    <property type="entry name" value="RNaseH-like_sf"/>
</dbReference>
<evidence type="ECO:0000256" key="8">
    <source>
        <dbReference type="ARBA" id="ARBA00022490"/>
    </source>
</evidence>
<feature type="binding site" evidence="14 15">
    <location>
        <position position="78"/>
    </location>
    <ligand>
        <name>a divalent metal cation</name>
        <dbReference type="ChEBI" id="CHEBI:60240"/>
    </ligand>
</feature>
<dbReference type="SUPFAM" id="SSF53098">
    <property type="entry name" value="Ribonuclease H-like"/>
    <property type="match status" value="1"/>
</dbReference>
<dbReference type="GO" id="GO:0003723">
    <property type="term" value="F:RNA binding"/>
    <property type="evidence" value="ECO:0007669"/>
    <property type="project" value="UniProtKB-UniRule"/>
</dbReference>
<evidence type="ECO:0000256" key="15">
    <source>
        <dbReference type="PROSITE-ProRule" id="PRU01319"/>
    </source>
</evidence>
<dbReference type="RefSeq" id="WP_015863429.1">
    <property type="nucleotide sequence ID" value="NZ_CP070511.1"/>
</dbReference>
<keyword evidence="11 14" id="KW-0255">Endonuclease</keyword>
<reference evidence="18 19" key="1">
    <citation type="submission" date="2016-01" db="EMBL/GenBank/DDBJ databases">
        <title>Draft Genome Sequences of Seven Thermophilic Sporeformers Isolated from Foods.</title>
        <authorList>
            <person name="Berendsen E.M."/>
            <person name="Wells-Bennik M.H."/>
            <person name="Krawcyk A.O."/>
            <person name="De Jong A."/>
            <person name="Holsappel S."/>
            <person name="Eijlander R.T."/>
            <person name="Kuipers O.P."/>
        </authorList>
    </citation>
    <scope>NUCLEOTIDE SEQUENCE [LARGE SCALE GENOMIC DNA]</scope>
    <source>
        <strain evidence="18 19">B4110</strain>
    </source>
</reference>
<dbReference type="FunFam" id="3.30.420.10:FF:000006">
    <property type="entry name" value="Ribonuclease HII"/>
    <property type="match status" value="1"/>
</dbReference>
<evidence type="ECO:0000256" key="5">
    <source>
        <dbReference type="ARBA" id="ARBA00007383"/>
    </source>
</evidence>
<comment type="function">
    <text evidence="3 14 16">Endonuclease that specifically degrades the RNA of RNA-DNA hybrids.</text>
</comment>
<dbReference type="Pfam" id="PF01351">
    <property type="entry name" value="RNase_HII"/>
    <property type="match status" value="1"/>
</dbReference>
<dbReference type="InterPro" id="IPR024567">
    <property type="entry name" value="RNase_HII/HIII_dom"/>
</dbReference>
<evidence type="ECO:0000256" key="6">
    <source>
        <dbReference type="ARBA" id="ARBA00012180"/>
    </source>
</evidence>
<gene>
    <name evidence="14" type="primary">rnhB</name>
    <name evidence="18" type="ORF">B4110_1175</name>
</gene>
<evidence type="ECO:0000313" key="18">
    <source>
        <dbReference type="EMBL" id="KYD29605.1"/>
    </source>
</evidence>
<dbReference type="GO" id="GO:0032299">
    <property type="term" value="C:ribonuclease H2 complex"/>
    <property type="evidence" value="ECO:0007669"/>
    <property type="project" value="TreeGrafter"/>
</dbReference>
<dbReference type="NCBIfam" id="NF000595">
    <property type="entry name" value="PRK00015.1-3"/>
    <property type="match status" value="1"/>
</dbReference>
<dbReference type="SMR" id="A0A150MYU4"/>
<dbReference type="AlphaFoldDB" id="A0A150MYU4"/>
<comment type="catalytic activity">
    <reaction evidence="1 14 15 16">
        <text>Endonucleolytic cleavage to 5'-phosphomonoester.</text>
        <dbReference type="EC" id="3.1.26.4"/>
    </reaction>
</comment>
<dbReference type="GO" id="GO:0030145">
    <property type="term" value="F:manganese ion binding"/>
    <property type="evidence" value="ECO:0007669"/>
    <property type="project" value="UniProtKB-UniRule"/>
</dbReference>
<keyword evidence="10 14" id="KW-0479">Metal-binding</keyword>
<sequence>MNKYTVKEIQALLQQIDDENAPLFKEIVQDERKSVQKLVARWYKQKKQEEQAKRQWQEMSRYERQLFEQGIEYIAGIDEAGRGPLAGPVVAAAVMLPKDAYIPGLNDSKKLSEAKREMLFHMIQSCAISIGIGVVTAAEIDEMNIYEATKKAMIKAVEQLSPKPDYLLIDAMTLPISTPQQSIVKGDANSVSIAASSIIAKVTRDHFMKQLAKQYPQYGFEKNMGYGTAQHLEAIRVYGTIDEHRRSFSPIKEMIEMKKEGKEYDQTHRQSIAGFSS</sequence>
<evidence type="ECO:0000313" key="19">
    <source>
        <dbReference type="Proteomes" id="UP000075324"/>
    </source>
</evidence>
<comment type="cofactor">
    <cofactor evidence="2">
        <name>Mg(2+)</name>
        <dbReference type="ChEBI" id="CHEBI:18420"/>
    </cofactor>
</comment>
<dbReference type="PANTHER" id="PTHR10954:SF18">
    <property type="entry name" value="RIBONUCLEASE HII"/>
    <property type="match status" value="1"/>
</dbReference>
<dbReference type="NCBIfam" id="NF000594">
    <property type="entry name" value="PRK00015.1-1"/>
    <property type="match status" value="1"/>
</dbReference>
<feature type="binding site" evidence="14 15">
    <location>
        <position position="79"/>
    </location>
    <ligand>
        <name>a divalent metal cation</name>
        <dbReference type="ChEBI" id="CHEBI:60240"/>
    </ligand>
</feature>
<comment type="subcellular location">
    <subcellularLocation>
        <location evidence="4 14">Cytoplasm</location>
    </subcellularLocation>
</comment>